<dbReference type="InterPro" id="IPR050182">
    <property type="entry name" value="Cytochrome_P450_fam2"/>
</dbReference>
<evidence type="ECO:0000256" key="13">
    <source>
        <dbReference type="SAM" id="Phobius"/>
    </source>
</evidence>
<dbReference type="PANTHER" id="PTHR24300:SF327">
    <property type="entry name" value="CYTOCHROME P450 2F2-RELATED"/>
    <property type="match status" value="1"/>
</dbReference>
<keyword evidence="8" id="KW-0492">Microsome</keyword>
<protein>
    <submittedName>
        <fullName evidence="14">Uncharacterized protein</fullName>
    </submittedName>
</protein>
<dbReference type="GO" id="GO:0005789">
    <property type="term" value="C:endoplasmic reticulum membrane"/>
    <property type="evidence" value="ECO:0007669"/>
    <property type="project" value="UniProtKB-SubCell"/>
</dbReference>
<keyword evidence="9" id="KW-0560">Oxidoreductase</keyword>
<evidence type="ECO:0000256" key="12">
    <source>
        <dbReference type="ARBA" id="ARBA00023136"/>
    </source>
</evidence>
<evidence type="ECO:0000313" key="15">
    <source>
        <dbReference type="Proteomes" id="UP000824782"/>
    </source>
</evidence>
<dbReference type="SUPFAM" id="SSF48264">
    <property type="entry name" value="Cytochrome P450"/>
    <property type="match status" value="1"/>
</dbReference>
<keyword evidence="12 13" id="KW-0472">Membrane</keyword>
<comment type="caution">
    <text evidence="14">The sequence shown here is derived from an EMBL/GenBank/DDBJ whole genome shotgun (WGS) entry which is preliminary data.</text>
</comment>
<keyword evidence="10" id="KW-0408">Iron</keyword>
<keyword evidence="6" id="KW-0479">Metal-binding</keyword>
<evidence type="ECO:0000256" key="8">
    <source>
        <dbReference type="ARBA" id="ARBA00022848"/>
    </source>
</evidence>
<dbReference type="InterPro" id="IPR036396">
    <property type="entry name" value="Cyt_P450_sf"/>
</dbReference>
<dbReference type="GO" id="GO:0020037">
    <property type="term" value="F:heme binding"/>
    <property type="evidence" value="ECO:0007669"/>
    <property type="project" value="InterPro"/>
</dbReference>
<feature type="transmembrane region" description="Helical" evidence="13">
    <location>
        <begin position="68"/>
        <end position="88"/>
    </location>
</feature>
<comment type="similarity">
    <text evidence="4">Belongs to the cytochrome P450 family.</text>
</comment>
<evidence type="ECO:0000256" key="2">
    <source>
        <dbReference type="ARBA" id="ARBA00004174"/>
    </source>
</evidence>
<keyword evidence="15" id="KW-1185">Reference proteome</keyword>
<evidence type="ECO:0000256" key="7">
    <source>
        <dbReference type="ARBA" id="ARBA00022824"/>
    </source>
</evidence>
<keyword evidence="5" id="KW-0349">Heme</keyword>
<dbReference type="GO" id="GO:0016712">
    <property type="term" value="F:oxidoreductase activity, acting on paired donors, with incorporation or reduction of molecular oxygen, reduced flavin or flavoprotein as one donor, and incorporation of one atom of oxygen"/>
    <property type="evidence" value="ECO:0007669"/>
    <property type="project" value="TreeGrafter"/>
</dbReference>
<evidence type="ECO:0000256" key="4">
    <source>
        <dbReference type="ARBA" id="ARBA00010617"/>
    </source>
</evidence>
<dbReference type="FunFam" id="1.10.630.10:FF:000238">
    <property type="entry name" value="Cytochrome P450 2A6"/>
    <property type="match status" value="1"/>
</dbReference>
<evidence type="ECO:0000256" key="11">
    <source>
        <dbReference type="ARBA" id="ARBA00023033"/>
    </source>
</evidence>
<accession>A0AAV6ZCR3</accession>
<dbReference type="PANTHER" id="PTHR24300">
    <property type="entry name" value="CYTOCHROME P450 508A4-RELATED"/>
    <property type="match status" value="1"/>
</dbReference>
<keyword evidence="13" id="KW-0812">Transmembrane</keyword>
<evidence type="ECO:0000256" key="1">
    <source>
        <dbReference type="ARBA" id="ARBA00001971"/>
    </source>
</evidence>
<dbReference type="PRINTS" id="PR00463">
    <property type="entry name" value="EP450I"/>
</dbReference>
<dbReference type="Pfam" id="PF00067">
    <property type="entry name" value="p450"/>
    <property type="match status" value="1"/>
</dbReference>
<keyword evidence="13" id="KW-1133">Transmembrane helix</keyword>
<evidence type="ECO:0000256" key="5">
    <source>
        <dbReference type="ARBA" id="ARBA00022617"/>
    </source>
</evidence>
<keyword evidence="11" id="KW-0503">Monooxygenase</keyword>
<reference evidence="14" key="1">
    <citation type="thesis" date="2020" institute="ProQuest LLC" country="789 East Eisenhower Parkway, Ann Arbor, MI, USA">
        <title>Comparative Genomics and Chromosome Evolution.</title>
        <authorList>
            <person name="Mudd A.B."/>
        </authorList>
    </citation>
    <scope>NUCLEOTIDE SEQUENCE</scope>
    <source>
        <strain evidence="14">237g6f4</strain>
        <tissue evidence="14">Blood</tissue>
    </source>
</reference>
<dbReference type="GO" id="GO:0005506">
    <property type="term" value="F:iron ion binding"/>
    <property type="evidence" value="ECO:0007669"/>
    <property type="project" value="InterPro"/>
</dbReference>
<comment type="subcellular location">
    <subcellularLocation>
        <location evidence="3">Endoplasmic reticulum membrane</location>
        <topology evidence="3">Peripheral membrane protein</topology>
    </subcellularLocation>
    <subcellularLocation>
        <location evidence="2">Microsome membrane</location>
        <topology evidence="2">Peripheral membrane protein</topology>
    </subcellularLocation>
</comment>
<dbReference type="GO" id="GO:0006082">
    <property type="term" value="P:organic acid metabolic process"/>
    <property type="evidence" value="ECO:0007669"/>
    <property type="project" value="TreeGrafter"/>
</dbReference>
<dbReference type="EMBL" id="WNYA01001303">
    <property type="protein sequence ID" value="KAG8545995.1"/>
    <property type="molecule type" value="Genomic_DNA"/>
</dbReference>
<organism evidence="14 15">
    <name type="scientific">Engystomops pustulosus</name>
    <name type="common">Tungara frog</name>
    <name type="synonym">Physalaemus pustulosus</name>
    <dbReference type="NCBI Taxonomy" id="76066"/>
    <lineage>
        <taxon>Eukaryota</taxon>
        <taxon>Metazoa</taxon>
        <taxon>Chordata</taxon>
        <taxon>Craniata</taxon>
        <taxon>Vertebrata</taxon>
        <taxon>Euteleostomi</taxon>
        <taxon>Amphibia</taxon>
        <taxon>Batrachia</taxon>
        <taxon>Anura</taxon>
        <taxon>Neobatrachia</taxon>
        <taxon>Hyloidea</taxon>
        <taxon>Leptodactylidae</taxon>
        <taxon>Leiuperinae</taxon>
        <taxon>Engystomops</taxon>
    </lineage>
</organism>
<keyword evidence="7" id="KW-0256">Endoplasmic reticulum</keyword>
<sequence length="228" mass="26171">MPNQQPSPWMMDLSTSLLLGLVILAFLWRKVLRSNDFPPGPVPVPVFGNLLQMDFTNPLTGLRKFSDVYGPVYSIYLGFIPAVVVRGFKDLKEVLVTKGVEFADRPQSRIADAISGKKGLVAAPYGRGWKEHRRFTLSTLRNFGLGKKSMEQRIYDESGYIVEEFKKNKEPLYDPHFVLENAVSNIICSIVFGRRYDYDDSTFRDVLTLVRENMKMATQFWAQVWKFT</sequence>
<dbReference type="Gene3D" id="1.10.630.10">
    <property type="entry name" value="Cytochrome P450"/>
    <property type="match status" value="1"/>
</dbReference>
<dbReference type="AlphaFoldDB" id="A0AAV6ZCR3"/>
<evidence type="ECO:0000256" key="10">
    <source>
        <dbReference type="ARBA" id="ARBA00023004"/>
    </source>
</evidence>
<proteinExistence type="inferred from homology"/>
<dbReference type="Proteomes" id="UP000824782">
    <property type="component" value="Unassembled WGS sequence"/>
</dbReference>
<dbReference type="InterPro" id="IPR001128">
    <property type="entry name" value="Cyt_P450"/>
</dbReference>
<evidence type="ECO:0000313" key="14">
    <source>
        <dbReference type="EMBL" id="KAG8545995.1"/>
    </source>
</evidence>
<name>A0AAV6ZCR3_ENGPU</name>
<dbReference type="InterPro" id="IPR002401">
    <property type="entry name" value="Cyt_P450_E_grp-I"/>
</dbReference>
<evidence type="ECO:0000256" key="6">
    <source>
        <dbReference type="ARBA" id="ARBA00022723"/>
    </source>
</evidence>
<gene>
    <name evidence="14" type="ORF">GDO81_019937</name>
</gene>
<evidence type="ECO:0000256" key="9">
    <source>
        <dbReference type="ARBA" id="ARBA00023002"/>
    </source>
</evidence>
<evidence type="ECO:0000256" key="3">
    <source>
        <dbReference type="ARBA" id="ARBA00004406"/>
    </source>
</evidence>
<dbReference type="GO" id="GO:0006805">
    <property type="term" value="P:xenobiotic metabolic process"/>
    <property type="evidence" value="ECO:0007669"/>
    <property type="project" value="TreeGrafter"/>
</dbReference>
<comment type="cofactor">
    <cofactor evidence="1">
        <name>heme</name>
        <dbReference type="ChEBI" id="CHEBI:30413"/>
    </cofactor>
</comment>